<dbReference type="InterPro" id="IPR000859">
    <property type="entry name" value="CUB_dom"/>
</dbReference>
<organism evidence="6 7">
    <name type="scientific">Saccoglossus kowalevskii</name>
    <name type="common">Acorn worm</name>
    <dbReference type="NCBI Taxonomy" id="10224"/>
    <lineage>
        <taxon>Eukaryota</taxon>
        <taxon>Metazoa</taxon>
        <taxon>Hemichordata</taxon>
        <taxon>Enteropneusta</taxon>
        <taxon>Harrimaniidae</taxon>
        <taxon>Saccoglossus</taxon>
    </lineage>
</organism>
<evidence type="ECO:0000256" key="2">
    <source>
        <dbReference type="ARBA" id="ARBA00023157"/>
    </source>
</evidence>
<dbReference type="GeneID" id="102806417"/>
<dbReference type="Gene3D" id="2.60.120.290">
    <property type="entry name" value="Spermadhesin, CUB domain"/>
    <property type="match status" value="1"/>
</dbReference>
<evidence type="ECO:0000256" key="3">
    <source>
        <dbReference type="PROSITE-ProRule" id="PRU00059"/>
    </source>
</evidence>
<accession>A0ABM0MMD4</accession>
<gene>
    <name evidence="7" type="primary">LOC102806417</name>
</gene>
<comment type="caution">
    <text evidence="3">Lacks conserved residue(s) required for the propagation of feature annotation.</text>
</comment>
<name>A0ABM0MMD4_SACKO</name>
<evidence type="ECO:0000313" key="6">
    <source>
        <dbReference type="Proteomes" id="UP000694865"/>
    </source>
</evidence>
<evidence type="ECO:0000256" key="1">
    <source>
        <dbReference type="ARBA" id="ARBA00022737"/>
    </source>
</evidence>
<keyword evidence="6" id="KW-1185">Reference proteome</keyword>
<dbReference type="PROSITE" id="PS51233">
    <property type="entry name" value="VWFD"/>
    <property type="match status" value="1"/>
</dbReference>
<keyword evidence="1" id="KW-0677">Repeat</keyword>
<sequence length="231" mass="26235">MSWSFKKSSFYNELYVTCDGGIKSKNEQPVFCGESYNINEGEEQIITSPNYPYNYEDYLVCDWTITTNPGNSLVVNVVDFHTQELFDVLEIDDGSNNIGEWSGDSGPPNFTSLSNEVSIIFKTDSMVNEKGFKIIITVSGGSGSGDPHMITFDGRRYSFQGQCWYTFFKDCSAHPDFEVITKFAPRDDIKDKTRTVSFKVLSETNMHSLMVMMLLKEAKVMDTCTPLSYMW</sequence>
<dbReference type="PANTHER" id="PTHR24251">
    <property type="entry name" value="OVOCHYMASE-RELATED"/>
    <property type="match status" value="1"/>
</dbReference>
<evidence type="ECO:0000259" key="4">
    <source>
        <dbReference type="PROSITE" id="PS01180"/>
    </source>
</evidence>
<dbReference type="Pfam" id="PF00094">
    <property type="entry name" value="VWD"/>
    <property type="match status" value="1"/>
</dbReference>
<feature type="domain" description="VWFD" evidence="5">
    <location>
        <begin position="139"/>
        <end position="231"/>
    </location>
</feature>
<dbReference type="Proteomes" id="UP000694865">
    <property type="component" value="Unplaced"/>
</dbReference>
<dbReference type="CDD" id="cd00041">
    <property type="entry name" value="CUB"/>
    <property type="match status" value="1"/>
</dbReference>
<dbReference type="SUPFAM" id="SSF49854">
    <property type="entry name" value="Spermadhesin, CUB domain"/>
    <property type="match status" value="1"/>
</dbReference>
<dbReference type="SMART" id="SM00042">
    <property type="entry name" value="CUB"/>
    <property type="match status" value="1"/>
</dbReference>
<reference evidence="7" key="1">
    <citation type="submission" date="2025-08" db="UniProtKB">
        <authorList>
            <consortium name="RefSeq"/>
        </authorList>
    </citation>
    <scope>IDENTIFICATION</scope>
    <source>
        <tissue evidence="7">Testes</tissue>
    </source>
</reference>
<evidence type="ECO:0000313" key="7">
    <source>
        <dbReference type="RefSeq" id="XP_006821175.1"/>
    </source>
</evidence>
<feature type="domain" description="CUB" evidence="4">
    <location>
        <begin position="32"/>
        <end position="139"/>
    </location>
</feature>
<evidence type="ECO:0000259" key="5">
    <source>
        <dbReference type="PROSITE" id="PS51233"/>
    </source>
</evidence>
<protein>
    <submittedName>
        <fullName evidence="7">CUB and sushi domain-containing protein 3-like</fullName>
    </submittedName>
</protein>
<dbReference type="PROSITE" id="PS01180">
    <property type="entry name" value="CUB"/>
    <property type="match status" value="1"/>
</dbReference>
<keyword evidence="2" id="KW-1015">Disulfide bond</keyword>
<dbReference type="InterPro" id="IPR001846">
    <property type="entry name" value="VWF_type-D"/>
</dbReference>
<dbReference type="RefSeq" id="XP_006821175.1">
    <property type="nucleotide sequence ID" value="XM_006821112.1"/>
</dbReference>
<dbReference type="Pfam" id="PF00431">
    <property type="entry name" value="CUB"/>
    <property type="match status" value="1"/>
</dbReference>
<dbReference type="InterPro" id="IPR035914">
    <property type="entry name" value="Sperma_CUB_dom_sf"/>
</dbReference>
<proteinExistence type="predicted"/>